<organism evidence="3 4">
    <name type="scientific">Paracoccus caeni</name>
    <dbReference type="NCBI Taxonomy" id="657651"/>
    <lineage>
        <taxon>Bacteria</taxon>
        <taxon>Pseudomonadati</taxon>
        <taxon>Pseudomonadota</taxon>
        <taxon>Alphaproteobacteria</taxon>
        <taxon>Rhodobacterales</taxon>
        <taxon>Paracoccaceae</taxon>
        <taxon>Paracoccus</taxon>
    </lineage>
</organism>
<gene>
    <name evidence="3" type="ORF">JJJ17_19090</name>
</gene>
<evidence type="ECO:0000313" key="3">
    <source>
        <dbReference type="EMBL" id="MBK4218039.1"/>
    </source>
</evidence>
<dbReference type="AlphaFoldDB" id="A0A934W2R3"/>
<feature type="transmembrane region" description="Helical" evidence="1">
    <location>
        <begin position="72"/>
        <end position="91"/>
    </location>
</feature>
<keyword evidence="1" id="KW-0472">Membrane</keyword>
<keyword evidence="4" id="KW-1185">Reference proteome</keyword>
<reference evidence="3" key="1">
    <citation type="submission" date="2021-01" db="EMBL/GenBank/DDBJ databases">
        <title>Paracoccus amoyensis sp. nov., isolated from the surface seawater along the coast of Xiamen Island, China.</title>
        <authorList>
            <person name="Lyu L."/>
        </authorList>
    </citation>
    <scope>NUCLEOTIDE SEQUENCE</scope>
    <source>
        <strain evidence="3">MJ17</strain>
    </source>
</reference>
<feature type="domain" description="DUF4328" evidence="2">
    <location>
        <begin position="56"/>
        <end position="210"/>
    </location>
</feature>
<feature type="transmembrane region" description="Helical" evidence="1">
    <location>
        <begin position="18"/>
        <end position="36"/>
    </location>
</feature>
<evidence type="ECO:0000259" key="2">
    <source>
        <dbReference type="Pfam" id="PF14219"/>
    </source>
</evidence>
<sequence length="237" mass="25976">MQDRQPLHLTPLGGLQRWISRALIAAAVCEVGYLYISLRLARFVDERDSGAFAEEVSLQRADDLDNTVNVVGLSYIAVYVSAFILSGFWIYRAARNAAIIAPRRDRISPGWAVGWHFIPIANLFKPYQAIREVYNSSISPDRPIDTPLPKLFIIWWLAFLSSNGLGTLSGEIASSGSARAFSNALIVDVVMFPIALIALWLWHTIVLAISNAQDRGITPIPEISSTNPGSPQGGING</sequence>
<dbReference type="Proteomes" id="UP000640485">
    <property type="component" value="Unassembled WGS sequence"/>
</dbReference>
<dbReference type="Pfam" id="PF14219">
    <property type="entry name" value="DUF4328"/>
    <property type="match status" value="1"/>
</dbReference>
<keyword evidence="1" id="KW-0812">Transmembrane</keyword>
<feature type="transmembrane region" description="Helical" evidence="1">
    <location>
        <begin position="180"/>
        <end position="202"/>
    </location>
</feature>
<feature type="transmembrane region" description="Helical" evidence="1">
    <location>
        <begin position="150"/>
        <end position="168"/>
    </location>
</feature>
<proteinExistence type="predicted"/>
<dbReference type="RefSeq" id="WP_200689322.1">
    <property type="nucleotide sequence ID" value="NZ_JAEPRQ010000011.1"/>
</dbReference>
<dbReference type="InterPro" id="IPR025565">
    <property type="entry name" value="DUF4328"/>
</dbReference>
<protein>
    <submittedName>
        <fullName evidence="3">DUF4328 domain-containing protein</fullName>
    </submittedName>
</protein>
<comment type="caution">
    <text evidence="3">The sequence shown here is derived from an EMBL/GenBank/DDBJ whole genome shotgun (WGS) entry which is preliminary data.</text>
</comment>
<evidence type="ECO:0000256" key="1">
    <source>
        <dbReference type="SAM" id="Phobius"/>
    </source>
</evidence>
<dbReference type="EMBL" id="JAEPRQ010000011">
    <property type="protein sequence ID" value="MBK4218039.1"/>
    <property type="molecule type" value="Genomic_DNA"/>
</dbReference>
<evidence type="ECO:0000313" key="4">
    <source>
        <dbReference type="Proteomes" id="UP000640485"/>
    </source>
</evidence>
<keyword evidence="1" id="KW-1133">Transmembrane helix</keyword>
<name>A0A934W2R3_9RHOB</name>
<accession>A0A934W2R3</accession>